<sequence length="485" mass="56293">MGAEKPAESRDVRFEDLDLIYIIPFDLGAPVDEDLKETIQRVSERCEMVEEYWIFSEETSAGLKSPIFQMIIKEDKSRLDIDYLKRKRYARLKLSSFYLRTEDQGLNLQQLECEPYLLLHKSGIGVLTIWIHLYGGFTADELIDIKKKLFDAKSKIKYFAGDASEETLREFVDHKIMPSLRNAVLLSEKARVQPDLRTRYAGLWRVICIRKHSCNDRCSTAEDAIKRHLRELAGIAMRDKGWRDYREEAARDILGENLSYSKDYAMFVTNNVSLFLGSAKLDEKLKVKDDKDLAYREKELPLIQTMEILVLSDMILRVYTSIYRNKFSMLKGRRRKVMKPSEIAEMREDLLDALEEYRSVLLFTASINRRILEKGKERLELLDEADALRLVLQELDEIARTIYEEDISKTQAVLTVLFGISTVLPVAEVLEFVFGSILTKLKAIIIASAIILPYPIYKLSSLYEKKWIGIILILMLELFGIYQVF</sequence>
<dbReference type="AlphaFoldDB" id="A0A7C1CGR3"/>
<comment type="caution">
    <text evidence="2">The sequence shown here is derived from an EMBL/GenBank/DDBJ whole genome shotgun (WGS) entry which is preliminary data.</text>
</comment>
<gene>
    <name evidence="2" type="ORF">ENN26_09215</name>
</gene>
<feature type="transmembrane region" description="Helical" evidence="1">
    <location>
        <begin position="467"/>
        <end position="484"/>
    </location>
</feature>
<keyword evidence="1" id="KW-0472">Membrane</keyword>
<organism evidence="2">
    <name type="scientific">Thermofilum adornatum</name>
    <dbReference type="NCBI Taxonomy" id="1365176"/>
    <lineage>
        <taxon>Archaea</taxon>
        <taxon>Thermoproteota</taxon>
        <taxon>Thermoprotei</taxon>
        <taxon>Thermofilales</taxon>
        <taxon>Thermofilaceae</taxon>
        <taxon>Thermofilum</taxon>
    </lineage>
</organism>
<proteinExistence type="predicted"/>
<evidence type="ECO:0000256" key="1">
    <source>
        <dbReference type="SAM" id="Phobius"/>
    </source>
</evidence>
<dbReference type="EMBL" id="DSAY01000172">
    <property type="protein sequence ID" value="HDP15934.1"/>
    <property type="molecule type" value="Genomic_DNA"/>
</dbReference>
<feature type="transmembrane region" description="Helical" evidence="1">
    <location>
        <begin position="432"/>
        <end position="455"/>
    </location>
</feature>
<reference evidence="2" key="1">
    <citation type="journal article" date="2020" name="mSystems">
        <title>Genome- and Community-Level Interaction Insights into Carbon Utilization and Element Cycling Functions of Hydrothermarchaeota in Hydrothermal Sediment.</title>
        <authorList>
            <person name="Zhou Z."/>
            <person name="Liu Y."/>
            <person name="Xu W."/>
            <person name="Pan J."/>
            <person name="Luo Z.H."/>
            <person name="Li M."/>
        </authorList>
    </citation>
    <scope>NUCLEOTIDE SEQUENCE [LARGE SCALE GENOMIC DNA]</scope>
    <source>
        <strain evidence="2">SpSt-116</strain>
    </source>
</reference>
<name>A0A7C1CGR3_9CREN</name>
<protein>
    <submittedName>
        <fullName evidence="2">Uncharacterized protein</fullName>
    </submittedName>
</protein>
<evidence type="ECO:0000313" key="2">
    <source>
        <dbReference type="EMBL" id="HDP15934.1"/>
    </source>
</evidence>
<keyword evidence="1" id="KW-1133">Transmembrane helix</keyword>
<keyword evidence="1" id="KW-0812">Transmembrane</keyword>
<accession>A0A7C1CGR3</accession>